<dbReference type="GeneID" id="117563339"/>
<feature type="region of interest" description="Disordered" evidence="1">
    <location>
        <begin position="353"/>
        <end position="376"/>
    </location>
</feature>
<dbReference type="Proteomes" id="UP000515160">
    <property type="component" value="Chromosome 2L"/>
</dbReference>
<accession>A0A6P8WE28</accession>
<dbReference type="AlphaFoldDB" id="A0A6P8WE28"/>
<feature type="region of interest" description="Disordered" evidence="1">
    <location>
        <begin position="161"/>
        <end position="268"/>
    </location>
</feature>
<proteinExistence type="predicted"/>
<keyword evidence="2" id="KW-1185">Reference proteome</keyword>
<feature type="compositionally biased region" description="Low complexity" evidence="1">
    <location>
        <begin position="181"/>
        <end position="215"/>
    </location>
</feature>
<protein>
    <submittedName>
        <fullName evidence="3">Probable basic-leucine zipper transcription factor Q isoform X2</fullName>
    </submittedName>
</protein>
<organism evidence="2 3">
    <name type="scientific">Drosophila albomicans</name>
    <name type="common">Fruit fly</name>
    <dbReference type="NCBI Taxonomy" id="7291"/>
    <lineage>
        <taxon>Eukaryota</taxon>
        <taxon>Metazoa</taxon>
        <taxon>Ecdysozoa</taxon>
        <taxon>Arthropoda</taxon>
        <taxon>Hexapoda</taxon>
        <taxon>Insecta</taxon>
        <taxon>Pterygota</taxon>
        <taxon>Neoptera</taxon>
        <taxon>Endopterygota</taxon>
        <taxon>Diptera</taxon>
        <taxon>Brachycera</taxon>
        <taxon>Muscomorpha</taxon>
        <taxon>Ephydroidea</taxon>
        <taxon>Drosophilidae</taxon>
        <taxon>Drosophila</taxon>
    </lineage>
</organism>
<feature type="compositionally biased region" description="Polar residues" evidence="1">
    <location>
        <begin position="216"/>
        <end position="234"/>
    </location>
</feature>
<gene>
    <name evidence="3" type="primary">LOC117563339</name>
</gene>
<evidence type="ECO:0000313" key="2">
    <source>
        <dbReference type="Proteomes" id="UP000515160"/>
    </source>
</evidence>
<evidence type="ECO:0000313" key="3">
    <source>
        <dbReference type="RefSeq" id="XP_034097503.1"/>
    </source>
</evidence>
<sequence>MEFVYRPTKYEVEIMWSQVVTSYGMNHFSDQEWQEIFVDFCKCLTCDTDPYIGMDKVGEMANDLMSSGAQYAVTPRPLLRSATSVGPFSCNPPTQPQYVSWREQRMANHSVCMTSQPMQQRRYPSVRHESVLLNTPSAYEAMQFKPTVSNAEFFKKPASLPERQIPPVSQQKAQRQALHPQQRYQSAQQLQQQQQHQKLQQQLSLRQQQKQQQLANPTQQKTAHATPAYFNQPSPKKPRMDSYQGMTSSQLSEVDRRNSVNFGPKSDGGKMTKILNDVNLSTSTYGAQPDPLEDWLKNYPDKTASELTTHVGDTDKFFDNLPSLSTLLEPTPSLGNPVVIEKPASIAGVGAIAVDVDNSGNDKKKSKKKKSKQSKN</sequence>
<evidence type="ECO:0000256" key="1">
    <source>
        <dbReference type="SAM" id="MobiDB-lite"/>
    </source>
</evidence>
<dbReference type="OrthoDB" id="7873308at2759"/>
<dbReference type="RefSeq" id="XP_034097503.1">
    <property type="nucleotide sequence ID" value="XM_034241612.2"/>
</dbReference>
<feature type="compositionally biased region" description="Basic residues" evidence="1">
    <location>
        <begin position="364"/>
        <end position="376"/>
    </location>
</feature>
<name>A0A6P8WE28_DROAB</name>
<reference evidence="3" key="1">
    <citation type="submission" date="2025-08" db="UniProtKB">
        <authorList>
            <consortium name="RefSeq"/>
        </authorList>
    </citation>
    <scope>IDENTIFICATION</scope>
    <source>
        <strain evidence="3">15112-1751.03</strain>
        <tissue evidence="3">Whole Adult</tissue>
    </source>
</reference>